<evidence type="ECO:0000256" key="1">
    <source>
        <dbReference type="SAM" id="MobiDB-lite"/>
    </source>
</evidence>
<organism evidence="2 3">
    <name type="scientific">Aureobasidium mustum</name>
    <dbReference type="NCBI Taxonomy" id="2773714"/>
    <lineage>
        <taxon>Eukaryota</taxon>
        <taxon>Fungi</taxon>
        <taxon>Dikarya</taxon>
        <taxon>Ascomycota</taxon>
        <taxon>Pezizomycotina</taxon>
        <taxon>Dothideomycetes</taxon>
        <taxon>Dothideomycetidae</taxon>
        <taxon>Dothideales</taxon>
        <taxon>Saccotheciaceae</taxon>
        <taxon>Aureobasidium</taxon>
    </lineage>
</organism>
<dbReference type="Proteomes" id="UP000714618">
    <property type="component" value="Unassembled WGS sequence"/>
</dbReference>
<protein>
    <recommendedName>
        <fullName evidence="4">F-box domain-containing protein</fullName>
    </recommendedName>
</protein>
<dbReference type="OrthoDB" id="3835525at2759"/>
<dbReference type="AlphaFoldDB" id="A0A9N8PBN2"/>
<gene>
    <name evidence="2" type="ORF">AWRI4233_LOCUS2550</name>
</gene>
<feature type="region of interest" description="Disordered" evidence="1">
    <location>
        <begin position="1"/>
        <end position="20"/>
    </location>
</feature>
<proteinExistence type="predicted"/>
<comment type="caution">
    <text evidence="2">The sequence shown here is derived from an EMBL/GenBank/DDBJ whole genome shotgun (WGS) entry which is preliminary data.</text>
</comment>
<keyword evidence="3" id="KW-1185">Reference proteome</keyword>
<name>A0A9N8PBN2_9PEZI</name>
<evidence type="ECO:0000313" key="3">
    <source>
        <dbReference type="Proteomes" id="UP000714618"/>
    </source>
</evidence>
<dbReference type="EMBL" id="CAIJEO010000004">
    <property type="protein sequence ID" value="CAD0090194.1"/>
    <property type="molecule type" value="Genomic_DNA"/>
</dbReference>
<accession>A0A9N8PBN2</accession>
<feature type="non-terminal residue" evidence="2">
    <location>
        <position position="1"/>
    </location>
</feature>
<sequence>ALTAGAVRATPLTNHRTRQREHSTPRLTFFTFLVSPHPFQLVHHYDHNRLVPCTNAIDVSAWKIIVRIENLRRDRDWNLHDCFGSFQDFVESGLNGNVPTTQDIEIEIHEAAGDPTRYIKVTKNTALQAHAVLENFNCDQFDGNYTNYSLDDAVFTDSWRVNALTIKDSIFLKQTLRFSINRNLSLRHLVIENVHLRRFNADFPDIEPADWLDTLQRLQLGNLETCRLANLYDANGDFFVEGVWEVAATPYRSVTDASALATMMQHGSRAARMARFTSANHLKSGLGGGIFDYLSSHCSPEPPQMPSEPVSQSTLLSLPLELIQMIVKLTIDDKKAIQSLRLACKFFKTLELVEKHFRLTYLAHLHVAPTQKLSPDFCGRCDFLSSAIPSSPSLSSTITTTFLIRVPFALGKGDLLLEALEHFHHIGRTVDLNVTVAKPPLDGTSSVIGILYRVLEHVLVGYPVHDQPGVRNITLDIDDTSSAAFPILTDSSEDRKFAECYASRFQHIWTRIAELKALEEVRVRFSKRGEKTKSPRGLTIQQKNGRINVGMNNLSIWHFDIMGRMSIFTDVYWLGIQDCSFEIHQRNYLFNNSFSTSHLQHLVIQNVSLNILHRDFNPPRHDVNPEVWYETMVEIAGTTNLQSLWVDNLIDWDDQILYTQPWNIHTTSQASVTEIILAHYP</sequence>
<feature type="non-terminal residue" evidence="2">
    <location>
        <position position="681"/>
    </location>
</feature>
<evidence type="ECO:0000313" key="2">
    <source>
        <dbReference type="EMBL" id="CAD0090194.1"/>
    </source>
</evidence>
<reference evidence="2" key="1">
    <citation type="submission" date="2020-06" db="EMBL/GenBank/DDBJ databases">
        <authorList>
            <person name="Onetto C."/>
        </authorList>
    </citation>
    <scope>NUCLEOTIDE SEQUENCE</scope>
</reference>
<evidence type="ECO:0008006" key="4">
    <source>
        <dbReference type="Google" id="ProtNLM"/>
    </source>
</evidence>